<dbReference type="SUPFAM" id="SSF54909">
    <property type="entry name" value="Dimeric alpha+beta barrel"/>
    <property type="match status" value="1"/>
</dbReference>
<comment type="caution">
    <text evidence="2">The sequence shown here is derived from an EMBL/GenBank/DDBJ whole genome shotgun (WGS) entry which is preliminary data.</text>
</comment>
<evidence type="ECO:0000259" key="1">
    <source>
        <dbReference type="PROSITE" id="PS51725"/>
    </source>
</evidence>
<dbReference type="EMBL" id="WTVA01000001">
    <property type="protein sequence ID" value="MZR21143.1"/>
    <property type="molecule type" value="Genomic_DNA"/>
</dbReference>
<evidence type="ECO:0000313" key="3">
    <source>
        <dbReference type="Proteomes" id="UP000445696"/>
    </source>
</evidence>
<dbReference type="PANTHER" id="PTHR33336">
    <property type="entry name" value="QUINOL MONOOXYGENASE YGIN-RELATED"/>
    <property type="match status" value="1"/>
</dbReference>
<gene>
    <name evidence="2" type="ORF">GQF03_02235</name>
</gene>
<evidence type="ECO:0000313" key="2">
    <source>
        <dbReference type="EMBL" id="MZR21143.1"/>
    </source>
</evidence>
<dbReference type="RefSeq" id="WP_161337558.1">
    <property type="nucleotide sequence ID" value="NZ_WTVA01000001.1"/>
</dbReference>
<reference evidence="2 3" key="1">
    <citation type="journal article" date="2014" name="Int. J. Syst. Evol. Microbiol.">
        <title>Sneathiella chungangensis sp. nov., isolated from a marine sand, and emended description of the genus Sneathiella.</title>
        <authorList>
            <person name="Siamphan C."/>
            <person name="Kim H."/>
            <person name="Lee J.S."/>
            <person name="Kim W."/>
        </authorList>
    </citation>
    <scope>NUCLEOTIDE SEQUENCE [LARGE SCALE GENOMIC DNA]</scope>
    <source>
        <strain evidence="2 3">KCTC 32476</strain>
    </source>
</reference>
<name>A0A845M8T6_9PROT</name>
<feature type="domain" description="ABM" evidence="1">
    <location>
        <begin position="2"/>
        <end position="91"/>
    </location>
</feature>
<protein>
    <recommendedName>
        <fullName evidence="1">ABM domain-containing protein</fullName>
    </recommendedName>
</protein>
<organism evidence="2 3">
    <name type="scientific">Sneathiella chungangensis</name>
    <dbReference type="NCBI Taxonomy" id="1418234"/>
    <lineage>
        <taxon>Bacteria</taxon>
        <taxon>Pseudomonadati</taxon>
        <taxon>Pseudomonadota</taxon>
        <taxon>Alphaproteobacteria</taxon>
        <taxon>Sneathiellales</taxon>
        <taxon>Sneathiellaceae</taxon>
        <taxon>Sneathiella</taxon>
    </lineage>
</organism>
<dbReference type="PROSITE" id="PS51725">
    <property type="entry name" value="ABM"/>
    <property type="match status" value="1"/>
</dbReference>
<dbReference type="Proteomes" id="UP000445696">
    <property type="component" value="Unassembled WGS sequence"/>
</dbReference>
<keyword evidence="3" id="KW-1185">Reference proteome</keyword>
<dbReference type="PANTHER" id="PTHR33336:SF3">
    <property type="entry name" value="ABM DOMAIN-CONTAINING PROTEIN"/>
    <property type="match status" value="1"/>
</dbReference>
<dbReference type="Pfam" id="PF03992">
    <property type="entry name" value="ABM"/>
    <property type="match status" value="1"/>
</dbReference>
<dbReference type="InterPro" id="IPR007138">
    <property type="entry name" value="ABM_dom"/>
</dbReference>
<dbReference type="InterPro" id="IPR050744">
    <property type="entry name" value="AI-2_Isomerase_LsrG"/>
</dbReference>
<dbReference type="Gene3D" id="3.30.70.100">
    <property type="match status" value="1"/>
</dbReference>
<dbReference type="AlphaFoldDB" id="A0A845M8T6"/>
<dbReference type="OrthoDB" id="9812754at2"/>
<dbReference type="GO" id="GO:0003824">
    <property type="term" value="F:catalytic activity"/>
    <property type="evidence" value="ECO:0007669"/>
    <property type="project" value="TreeGrafter"/>
</dbReference>
<accession>A0A845M8T6</accession>
<sequence>MFVVIVDFKVKEDCVSSFKAALLKQARDSLDSEADCHQFDVCSDPHDPTQFTLYELYTDQQSFQEHLASSHFLNFDKTVHDWIEEKSVRTLKRVPA</sequence>
<dbReference type="InterPro" id="IPR011008">
    <property type="entry name" value="Dimeric_a/b-barrel"/>
</dbReference>
<proteinExistence type="predicted"/>